<keyword evidence="2" id="KW-0547">Nucleotide-binding</keyword>
<evidence type="ECO:0000256" key="3">
    <source>
        <dbReference type="ARBA" id="ARBA00022840"/>
    </source>
</evidence>
<keyword evidence="6" id="KW-1185">Reference proteome</keyword>
<gene>
    <name evidence="5" type="ORF">FN960_20080</name>
</gene>
<dbReference type="Gene3D" id="3.40.50.300">
    <property type="entry name" value="P-loop containing nucleotide triphosphate hydrolases"/>
    <property type="match status" value="1"/>
</dbReference>
<dbReference type="EMBL" id="VLXZ01000021">
    <property type="protein sequence ID" value="TSB44728.1"/>
    <property type="molecule type" value="Genomic_DNA"/>
</dbReference>
<dbReference type="InterPro" id="IPR027417">
    <property type="entry name" value="P-loop_NTPase"/>
</dbReference>
<reference evidence="5 6" key="1">
    <citation type="submission" date="2019-07" db="EMBL/GenBank/DDBJ databases">
        <authorList>
            <person name="Park Y.J."/>
            <person name="Jeong S.E."/>
            <person name="Jung H.S."/>
        </authorList>
    </citation>
    <scope>NUCLEOTIDE SEQUENCE [LARGE SCALE GENOMIC DNA]</scope>
    <source>
        <strain evidence="6">P16(2019)</strain>
    </source>
</reference>
<dbReference type="OrthoDB" id="9808272at2"/>
<dbReference type="AlphaFoldDB" id="A0A553ZTC3"/>
<protein>
    <submittedName>
        <fullName evidence="5">Competence protein ComG</fullName>
    </submittedName>
</protein>
<evidence type="ECO:0000256" key="1">
    <source>
        <dbReference type="ARBA" id="ARBA00006611"/>
    </source>
</evidence>
<keyword evidence="3" id="KW-0067">ATP-binding</keyword>
<dbReference type="NCBIfam" id="NF041000">
    <property type="entry name" value="ATPase_ComGA"/>
    <property type="match status" value="1"/>
</dbReference>
<dbReference type="Pfam" id="PF00437">
    <property type="entry name" value="T2SSE"/>
    <property type="match status" value="1"/>
</dbReference>
<dbReference type="PANTHER" id="PTHR30258">
    <property type="entry name" value="TYPE II SECRETION SYSTEM PROTEIN GSPE-RELATED"/>
    <property type="match status" value="1"/>
</dbReference>
<accession>A0A553ZTC3</accession>
<dbReference type="GO" id="GO:0016887">
    <property type="term" value="F:ATP hydrolysis activity"/>
    <property type="evidence" value="ECO:0007669"/>
    <property type="project" value="TreeGrafter"/>
</dbReference>
<dbReference type="GO" id="GO:0005524">
    <property type="term" value="F:ATP binding"/>
    <property type="evidence" value="ECO:0007669"/>
    <property type="project" value="UniProtKB-KW"/>
</dbReference>
<evidence type="ECO:0000256" key="2">
    <source>
        <dbReference type="ARBA" id="ARBA00022741"/>
    </source>
</evidence>
<name>A0A553ZTC3_9BACI</name>
<comment type="caution">
    <text evidence="5">The sequence shown here is derived from an EMBL/GenBank/DDBJ whole genome shotgun (WGS) entry which is preliminary data.</text>
</comment>
<dbReference type="SUPFAM" id="SSF52540">
    <property type="entry name" value="P-loop containing nucleoside triphosphate hydrolases"/>
    <property type="match status" value="1"/>
</dbReference>
<dbReference type="InterPro" id="IPR047667">
    <property type="entry name" value="ATPase_ComGA"/>
</dbReference>
<feature type="domain" description="Bacterial type II secretion system protein E" evidence="4">
    <location>
        <begin position="27"/>
        <end position="296"/>
    </location>
</feature>
<evidence type="ECO:0000313" key="5">
    <source>
        <dbReference type="EMBL" id="TSB44728.1"/>
    </source>
</evidence>
<sequence>MVQRVELFHYPSKERGGTLYEIDIESSRLIEDAILKHVSDIHFIPQKDHCSIQYRVRGQMSEQRRMTQHVAERMISHFKYMSGMDIGERRKPQSMAMTIPSKHGPYSLRLSTLPSTFMESLAIRLLPQKKRQSLHNLPLLYHQLKNLKNISQLAHGLVLICGPTSSGKTTTLYALAEEILHPKTKTMVTIEDPVERPIESAVQIEINERAGVTFETGLRATLRHDPDVIVVGEIREKATAALAIRAALTGHLVLASMHTTDAFQAVLRLQEYGISKTEVSEVCRVIVAQRLISTTSNEYYALYEFLEKDALLSGIQSSQRPVYHQLAHIAQKAWMLGFIDELSLHRMIRGGG</sequence>
<dbReference type="Gene3D" id="3.30.450.90">
    <property type="match status" value="1"/>
</dbReference>
<evidence type="ECO:0000313" key="6">
    <source>
        <dbReference type="Proteomes" id="UP000318521"/>
    </source>
</evidence>
<dbReference type="CDD" id="cd01129">
    <property type="entry name" value="PulE-GspE-like"/>
    <property type="match status" value="1"/>
</dbReference>
<dbReference type="GO" id="GO:0005886">
    <property type="term" value="C:plasma membrane"/>
    <property type="evidence" value="ECO:0007669"/>
    <property type="project" value="TreeGrafter"/>
</dbReference>
<dbReference type="PANTHER" id="PTHR30258:SF2">
    <property type="entry name" value="COMG OPERON PROTEIN 1"/>
    <property type="match status" value="1"/>
</dbReference>
<proteinExistence type="inferred from homology"/>
<comment type="similarity">
    <text evidence="1">Belongs to the GSP E family.</text>
</comment>
<organism evidence="5 6">
    <name type="scientific">Alkalicoccobacillus porphyridii</name>
    <dbReference type="NCBI Taxonomy" id="2597270"/>
    <lineage>
        <taxon>Bacteria</taxon>
        <taxon>Bacillati</taxon>
        <taxon>Bacillota</taxon>
        <taxon>Bacilli</taxon>
        <taxon>Bacillales</taxon>
        <taxon>Bacillaceae</taxon>
        <taxon>Alkalicoccobacillus</taxon>
    </lineage>
</organism>
<evidence type="ECO:0000259" key="4">
    <source>
        <dbReference type="Pfam" id="PF00437"/>
    </source>
</evidence>
<dbReference type="Proteomes" id="UP000318521">
    <property type="component" value="Unassembled WGS sequence"/>
</dbReference>
<dbReference type="InterPro" id="IPR001482">
    <property type="entry name" value="T2SS/T4SS_dom"/>
</dbReference>